<dbReference type="PROSITE" id="PS50902">
    <property type="entry name" value="FLAVODOXIN_LIKE"/>
    <property type="match status" value="1"/>
</dbReference>
<dbReference type="AlphaFoldDB" id="A0A375GH52"/>
<reference evidence="5" key="1">
    <citation type="submission" date="2018-01" db="EMBL/GenBank/DDBJ databases">
        <authorList>
            <person name="Clerissi C."/>
        </authorList>
    </citation>
    <scope>NUCLEOTIDE SEQUENCE</scope>
    <source>
        <strain evidence="5">Cupriavidus oxalaticus LMG 2235</strain>
    </source>
</reference>
<dbReference type="InterPro" id="IPR029039">
    <property type="entry name" value="Flavoprotein-like_sf"/>
</dbReference>
<dbReference type="InterPro" id="IPR005025">
    <property type="entry name" value="FMN_Rdtase-like_dom"/>
</dbReference>
<dbReference type="SUPFAM" id="SSF52218">
    <property type="entry name" value="Flavoproteins"/>
    <property type="match status" value="1"/>
</dbReference>
<dbReference type="Pfam" id="PF03358">
    <property type="entry name" value="FMN_red"/>
    <property type="match status" value="1"/>
</dbReference>
<dbReference type="GO" id="GO:0016491">
    <property type="term" value="F:oxidoreductase activity"/>
    <property type="evidence" value="ECO:0007669"/>
    <property type="project" value="InterPro"/>
</dbReference>
<feature type="domain" description="Flavodoxin-like" evidence="4">
    <location>
        <begin position="30"/>
        <end position="189"/>
    </location>
</feature>
<accession>A0A375GH52</accession>
<keyword evidence="2" id="KW-0288">FMN</keyword>
<gene>
    <name evidence="5" type="ORF">CO2235_MP120071</name>
</gene>
<organism evidence="5">
    <name type="scientific">Cupriavidus oxalaticus</name>
    <dbReference type="NCBI Taxonomy" id="96344"/>
    <lineage>
        <taxon>Bacteria</taxon>
        <taxon>Pseudomonadati</taxon>
        <taxon>Pseudomonadota</taxon>
        <taxon>Betaproteobacteria</taxon>
        <taxon>Burkholderiales</taxon>
        <taxon>Burkholderiaceae</taxon>
        <taxon>Cupriavidus</taxon>
    </lineage>
</organism>
<dbReference type="GO" id="GO:0010181">
    <property type="term" value="F:FMN binding"/>
    <property type="evidence" value="ECO:0007669"/>
    <property type="project" value="InterPro"/>
</dbReference>
<dbReference type="EMBL" id="OGUS01000135">
    <property type="protein sequence ID" value="SPC19222.1"/>
    <property type="molecule type" value="Genomic_DNA"/>
</dbReference>
<evidence type="ECO:0000256" key="3">
    <source>
        <dbReference type="SAM" id="MobiDB-lite"/>
    </source>
</evidence>
<proteinExistence type="predicted"/>
<dbReference type="InterPro" id="IPR008254">
    <property type="entry name" value="Flavodoxin/NO_synth"/>
</dbReference>
<evidence type="ECO:0000256" key="1">
    <source>
        <dbReference type="ARBA" id="ARBA00022630"/>
    </source>
</evidence>
<dbReference type="Proteomes" id="UP000256862">
    <property type="component" value="Plasmid CO2235_mp"/>
</dbReference>
<name>A0A375GH52_9BURK</name>
<protein>
    <submittedName>
        <fullName evidence="5">Flavodoxin</fullName>
    </submittedName>
</protein>
<comment type="caution">
    <text evidence="5">The sequence shown here is derived from an EMBL/GenBank/DDBJ whole genome shotgun (WGS) entry which is preliminary data.</text>
</comment>
<feature type="compositionally biased region" description="Low complexity" evidence="3">
    <location>
        <begin position="9"/>
        <end position="22"/>
    </location>
</feature>
<feature type="region of interest" description="Disordered" evidence="3">
    <location>
        <begin position="1"/>
        <end position="22"/>
    </location>
</feature>
<evidence type="ECO:0000259" key="4">
    <source>
        <dbReference type="PROSITE" id="PS50902"/>
    </source>
</evidence>
<evidence type="ECO:0000313" key="5">
    <source>
        <dbReference type="EMBL" id="SPC19222.1"/>
    </source>
</evidence>
<sequence>MTRRILTCTTAAPPHHRTTAPPHHASMKTLLIVYHTMTGGTRQMAEAAAAAARTQEGVAVVLKRAAEAGPDDVLAADGYLFATPENLAAIAGMMKDFFDRCYYPALDRINGRPYATMICAGSDGQNALRQVERIATGWRLNPVAPGLIVCTHAQTPERILAPKQIEADDLARCAALGEGLAAGLALGVF</sequence>
<dbReference type="Gene3D" id="3.40.50.360">
    <property type="match status" value="1"/>
</dbReference>
<keyword evidence="1" id="KW-0285">Flavoprotein</keyword>
<evidence type="ECO:0000256" key="2">
    <source>
        <dbReference type="ARBA" id="ARBA00022643"/>
    </source>
</evidence>